<keyword evidence="1" id="KW-0812">Transmembrane</keyword>
<dbReference type="InterPro" id="IPR014509">
    <property type="entry name" value="YjdF-like"/>
</dbReference>
<proteinExistence type="predicted"/>
<sequence>MKLIYTLLVFIVLLLIWSGIKPFEYFTWFLEVLPALLGILILIFTFTRFRFTNLVYILIFIHCVILIIGGHYSYAEVPLFNDLQEAFHQTRNNYDKLGHFAQGFVPAMIIRELLIRKQIINGSGWRNFITVCIAMAISVTYEFIEWFISVFTGEGGDSFLGTQGYVWDTQSDMLYATIGAVFALVFLSRIHNFQIEKIN</sequence>
<dbReference type="Pfam" id="PF09997">
    <property type="entry name" value="DUF2238"/>
    <property type="match status" value="1"/>
</dbReference>
<protein>
    <submittedName>
        <fullName evidence="2">DUF2238 domain-containing protein</fullName>
    </submittedName>
</protein>
<gene>
    <name evidence="2" type="ORF">N7U66_11770</name>
</gene>
<feature type="transmembrane region" description="Helical" evidence="1">
    <location>
        <begin position="97"/>
        <end position="115"/>
    </location>
</feature>
<feature type="transmembrane region" description="Helical" evidence="1">
    <location>
        <begin position="127"/>
        <end position="153"/>
    </location>
</feature>
<dbReference type="AlphaFoldDB" id="A0A9E8MT25"/>
<dbReference type="InterPro" id="IPR058534">
    <property type="entry name" value="YjdF"/>
</dbReference>
<evidence type="ECO:0000256" key="1">
    <source>
        <dbReference type="SAM" id="Phobius"/>
    </source>
</evidence>
<dbReference type="EMBL" id="CP113088">
    <property type="protein sequence ID" value="WAC00908.1"/>
    <property type="molecule type" value="Genomic_DNA"/>
</dbReference>
<keyword evidence="1" id="KW-1133">Transmembrane helix</keyword>
<dbReference type="KEGG" id="lnu:N7U66_11770"/>
<feature type="transmembrane region" description="Helical" evidence="1">
    <location>
        <begin position="54"/>
        <end position="74"/>
    </location>
</feature>
<organism evidence="2 3">
    <name type="scientific">Lacinutrix neustonica</name>
    <dbReference type="NCBI Taxonomy" id="2980107"/>
    <lineage>
        <taxon>Bacteria</taxon>
        <taxon>Pseudomonadati</taxon>
        <taxon>Bacteroidota</taxon>
        <taxon>Flavobacteriia</taxon>
        <taxon>Flavobacteriales</taxon>
        <taxon>Flavobacteriaceae</taxon>
        <taxon>Lacinutrix</taxon>
    </lineage>
</organism>
<keyword evidence="1" id="KW-0472">Membrane</keyword>
<evidence type="ECO:0000313" key="3">
    <source>
        <dbReference type="Proteomes" id="UP001164705"/>
    </source>
</evidence>
<accession>A0A9E8MT25</accession>
<feature type="transmembrane region" description="Helical" evidence="1">
    <location>
        <begin position="28"/>
        <end position="47"/>
    </location>
</feature>
<dbReference type="Proteomes" id="UP001164705">
    <property type="component" value="Chromosome"/>
</dbReference>
<dbReference type="RefSeq" id="WP_267675456.1">
    <property type="nucleotide sequence ID" value="NZ_CP113088.1"/>
</dbReference>
<reference evidence="2" key="1">
    <citation type="submission" date="2022-11" db="EMBL/GenBank/DDBJ databases">
        <title>Lacinutrix neustonica HL-RS19T sp. nov., isolated from the surface microlayer sample of brackish Lake Shihwa.</title>
        <authorList>
            <person name="Choi J.Y."/>
            <person name="Hwang C.Y."/>
        </authorList>
    </citation>
    <scope>NUCLEOTIDE SEQUENCE</scope>
    <source>
        <strain evidence="2">HL-RS19</strain>
    </source>
</reference>
<feature type="transmembrane region" description="Helical" evidence="1">
    <location>
        <begin position="173"/>
        <end position="190"/>
    </location>
</feature>
<dbReference type="PIRSF" id="PIRSF020606">
    <property type="entry name" value="UCP020606"/>
    <property type="match status" value="1"/>
</dbReference>
<name>A0A9E8MT25_9FLAO</name>
<keyword evidence="3" id="KW-1185">Reference proteome</keyword>
<evidence type="ECO:0000313" key="2">
    <source>
        <dbReference type="EMBL" id="WAC00908.1"/>
    </source>
</evidence>